<dbReference type="EMBL" id="BARW01000096">
    <property type="protein sequence ID" value="GAI69985.1"/>
    <property type="molecule type" value="Genomic_DNA"/>
</dbReference>
<protein>
    <submittedName>
        <fullName evidence="1">Uncharacterized protein</fullName>
    </submittedName>
</protein>
<dbReference type="AlphaFoldDB" id="X1S3J8"/>
<name>X1S3J8_9ZZZZ</name>
<accession>X1S3J8</accession>
<comment type="caution">
    <text evidence="1">The sequence shown here is derived from an EMBL/GenBank/DDBJ whole genome shotgun (WGS) entry which is preliminary data.</text>
</comment>
<evidence type="ECO:0000313" key="1">
    <source>
        <dbReference type="EMBL" id="GAI69985.1"/>
    </source>
</evidence>
<proteinExistence type="predicted"/>
<organism evidence="1">
    <name type="scientific">marine sediment metagenome</name>
    <dbReference type="NCBI Taxonomy" id="412755"/>
    <lineage>
        <taxon>unclassified sequences</taxon>
        <taxon>metagenomes</taxon>
        <taxon>ecological metagenomes</taxon>
    </lineage>
</organism>
<reference evidence="1" key="1">
    <citation type="journal article" date="2014" name="Front. Microbiol.">
        <title>High frequency of phylogenetically diverse reductive dehalogenase-homologous genes in deep subseafloor sedimentary metagenomes.</title>
        <authorList>
            <person name="Kawai M."/>
            <person name="Futagami T."/>
            <person name="Toyoda A."/>
            <person name="Takaki Y."/>
            <person name="Nishi S."/>
            <person name="Hori S."/>
            <person name="Arai W."/>
            <person name="Tsubouchi T."/>
            <person name="Morono Y."/>
            <person name="Uchiyama I."/>
            <person name="Ito T."/>
            <person name="Fujiyama A."/>
            <person name="Inagaki F."/>
            <person name="Takami H."/>
        </authorList>
    </citation>
    <scope>NUCLEOTIDE SEQUENCE</scope>
    <source>
        <strain evidence="1">Expedition CK06-06</strain>
    </source>
</reference>
<sequence length="138" mass="15693">MSEALDQETQNFSRNMDKLLDDVCQVAEATRIFGKEQPLFRGGEIARHSAGHLVVAGRELKPDYFLVLFYDEAEVLNPDPFSRLSLEDCLAWILKYDSHYSRWSVEAWNIEKGNRSFSKLARSLNTLPRPGSTALVVS</sequence>
<gene>
    <name evidence="1" type="ORF">S12H4_00684</name>
</gene>